<name>A0A7Y9GLI5_9MICO</name>
<keyword evidence="2" id="KW-1185">Reference proteome</keyword>
<protein>
    <submittedName>
        <fullName evidence="1">Uncharacterized protein</fullName>
    </submittedName>
</protein>
<gene>
    <name evidence="1" type="ORF">BJ991_000564</name>
</gene>
<evidence type="ECO:0000313" key="2">
    <source>
        <dbReference type="Proteomes" id="UP000576969"/>
    </source>
</evidence>
<accession>A0A7Y9GLI5</accession>
<organism evidence="1 2">
    <name type="scientific">Microbacterium immunditiarum</name>
    <dbReference type="NCBI Taxonomy" id="337480"/>
    <lineage>
        <taxon>Bacteria</taxon>
        <taxon>Bacillati</taxon>
        <taxon>Actinomycetota</taxon>
        <taxon>Actinomycetes</taxon>
        <taxon>Micrococcales</taxon>
        <taxon>Microbacteriaceae</taxon>
        <taxon>Microbacterium</taxon>
    </lineage>
</organism>
<reference evidence="1 2" key="1">
    <citation type="submission" date="2020-07" db="EMBL/GenBank/DDBJ databases">
        <title>Sequencing the genomes of 1000 actinobacteria strains.</title>
        <authorList>
            <person name="Klenk H.-P."/>
        </authorList>
    </citation>
    <scope>NUCLEOTIDE SEQUENCE [LARGE SCALE GENOMIC DNA]</scope>
    <source>
        <strain evidence="1 2">DSM 24662</strain>
    </source>
</reference>
<dbReference type="EMBL" id="JACCBV010000001">
    <property type="protein sequence ID" value="NYE18536.1"/>
    <property type="molecule type" value="Genomic_DNA"/>
</dbReference>
<comment type="caution">
    <text evidence="1">The sequence shown here is derived from an EMBL/GenBank/DDBJ whole genome shotgun (WGS) entry which is preliminary data.</text>
</comment>
<evidence type="ECO:0000313" key="1">
    <source>
        <dbReference type="EMBL" id="NYE18536.1"/>
    </source>
</evidence>
<dbReference type="Proteomes" id="UP000576969">
    <property type="component" value="Unassembled WGS sequence"/>
</dbReference>
<dbReference type="AlphaFoldDB" id="A0A7Y9GLI5"/>
<dbReference type="RefSeq" id="WP_179487261.1">
    <property type="nucleotide sequence ID" value="NZ_JACCBV010000001.1"/>
</dbReference>
<proteinExistence type="predicted"/>
<sequence>MSRPSRNRGVSPIFTVDFFGNRVFPVSLDVSKIGGAWNVFFDAVGGRLLAFGGADGVVVVRVDLCGSRGRFAERRGDRGAFVVGC</sequence>